<keyword evidence="5" id="KW-0333">Golgi apparatus</keyword>
<evidence type="ECO:0000256" key="5">
    <source>
        <dbReference type="RuleBase" id="RU003832"/>
    </source>
</evidence>
<keyword evidence="5" id="KW-0812">Transmembrane</keyword>
<dbReference type="EC" id="2.4.1.-" evidence="5"/>
<evidence type="ECO:0000256" key="3">
    <source>
        <dbReference type="ARBA" id="ARBA00022676"/>
    </source>
</evidence>
<dbReference type="OrthoDB" id="427096at2759"/>
<dbReference type="Gene3D" id="3.40.50.11660">
    <property type="entry name" value="Glycosyl transferase family 10, C-terminal domain"/>
    <property type="match status" value="1"/>
</dbReference>
<evidence type="ECO:0000256" key="1">
    <source>
        <dbReference type="ARBA" id="ARBA00004922"/>
    </source>
</evidence>
<name>A0A9N9JCU9_9GLOM</name>
<keyword evidence="8" id="KW-1185">Reference proteome</keyword>
<evidence type="ECO:0000259" key="6">
    <source>
        <dbReference type="Pfam" id="PF00852"/>
    </source>
</evidence>
<dbReference type="Pfam" id="PF00852">
    <property type="entry name" value="Glyco_transf_10"/>
    <property type="match status" value="1"/>
</dbReference>
<feature type="non-terminal residue" evidence="7">
    <location>
        <position position="272"/>
    </location>
</feature>
<dbReference type="PANTHER" id="PTHR11929">
    <property type="entry name" value="ALPHA- 1,3 -FUCOSYLTRANSFERASE"/>
    <property type="match status" value="1"/>
</dbReference>
<keyword evidence="5" id="KW-0472">Membrane</keyword>
<keyword evidence="3 5" id="KW-0328">Glycosyltransferase</keyword>
<organism evidence="7 8">
    <name type="scientific">Racocetra fulgida</name>
    <dbReference type="NCBI Taxonomy" id="60492"/>
    <lineage>
        <taxon>Eukaryota</taxon>
        <taxon>Fungi</taxon>
        <taxon>Fungi incertae sedis</taxon>
        <taxon>Mucoromycota</taxon>
        <taxon>Glomeromycotina</taxon>
        <taxon>Glomeromycetes</taxon>
        <taxon>Diversisporales</taxon>
        <taxon>Gigasporaceae</taxon>
        <taxon>Racocetra</taxon>
    </lineage>
</organism>
<comment type="similarity">
    <text evidence="2 5">Belongs to the glycosyltransferase 10 family.</text>
</comment>
<proteinExistence type="inferred from homology"/>
<dbReference type="PANTHER" id="PTHR11929:SF194">
    <property type="entry name" value="ALPHA-(1,3)-FUCOSYLTRANSFERASE 10"/>
    <property type="match status" value="1"/>
</dbReference>
<evidence type="ECO:0000256" key="4">
    <source>
        <dbReference type="ARBA" id="ARBA00022679"/>
    </source>
</evidence>
<evidence type="ECO:0000313" key="7">
    <source>
        <dbReference type="EMBL" id="CAG8775563.1"/>
    </source>
</evidence>
<dbReference type="InterPro" id="IPR001503">
    <property type="entry name" value="Glyco_trans_10"/>
</dbReference>
<dbReference type="InterPro" id="IPR038577">
    <property type="entry name" value="GT10-like_C_sf"/>
</dbReference>
<dbReference type="SUPFAM" id="SSF53756">
    <property type="entry name" value="UDP-Glycosyltransferase/glycogen phosphorylase"/>
    <property type="match status" value="1"/>
</dbReference>
<sequence>MTELDDLTPEELKTADGLFCVDQIKLPDVKSWEGQKFIRYTNEPPNCLWCYYQMERFDIKSTYDEKSDVPTSYIREDPTEWLKRQPLNIKNLTKNSTLVSFIASHWTDFRRDWIPKLQAHIPIASFGEVYKNTDWNVHPECSAFEKNTSYYYEDFRAKDCIIQKYPFYLSIENSQYQDYSTEKLWDAFKLGVVPIIWGAPNSRSYVPHPKSAIFIEDYPNVEDLANHLKYLVENQTAYMEYHQWRTTETWSEGFKRKVYMRLPNLGCNICKE</sequence>
<gene>
    <name evidence="7" type="ORF">RFULGI_LOCUS15396</name>
</gene>
<comment type="caution">
    <text evidence="7">The sequence shown here is derived from an EMBL/GenBank/DDBJ whole genome shotgun (WGS) entry which is preliminary data.</text>
</comment>
<protein>
    <recommendedName>
        <fullName evidence="5">Fucosyltransferase</fullName>
        <ecNumber evidence="5">2.4.1.-</ecNumber>
    </recommendedName>
</protein>
<evidence type="ECO:0000313" key="8">
    <source>
        <dbReference type="Proteomes" id="UP000789396"/>
    </source>
</evidence>
<feature type="domain" description="Fucosyltransferase C-terminal" evidence="6">
    <location>
        <begin position="94"/>
        <end position="271"/>
    </location>
</feature>
<dbReference type="AlphaFoldDB" id="A0A9N9JCU9"/>
<comment type="pathway">
    <text evidence="1">Protein modification; protein glycosylation.</text>
</comment>
<reference evidence="7" key="1">
    <citation type="submission" date="2021-06" db="EMBL/GenBank/DDBJ databases">
        <authorList>
            <person name="Kallberg Y."/>
            <person name="Tangrot J."/>
            <person name="Rosling A."/>
        </authorList>
    </citation>
    <scope>NUCLEOTIDE SEQUENCE</scope>
    <source>
        <strain evidence="7">IN212</strain>
    </source>
</reference>
<dbReference type="GO" id="GO:0032580">
    <property type="term" value="C:Golgi cisterna membrane"/>
    <property type="evidence" value="ECO:0007669"/>
    <property type="project" value="UniProtKB-SubCell"/>
</dbReference>
<dbReference type="InterPro" id="IPR055270">
    <property type="entry name" value="Glyco_tran_10_C"/>
</dbReference>
<dbReference type="EMBL" id="CAJVPZ010049274">
    <property type="protein sequence ID" value="CAG8775563.1"/>
    <property type="molecule type" value="Genomic_DNA"/>
</dbReference>
<dbReference type="GO" id="GO:0046920">
    <property type="term" value="F:alpha-(1-&gt;3)-fucosyltransferase activity"/>
    <property type="evidence" value="ECO:0007669"/>
    <property type="project" value="TreeGrafter"/>
</dbReference>
<keyword evidence="4 5" id="KW-0808">Transferase</keyword>
<accession>A0A9N9JCU9</accession>
<comment type="subcellular location">
    <subcellularLocation>
        <location evidence="5">Golgi apparatus</location>
        <location evidence="5">Golgi stack membrane</location>
        <topology evidence="5">Single-pass type II membrane protein</topology>
    </subcellularLocation>
</comment>
<evidence type="ECO:0000256" key="2">
    <source>
        <dbReference type="ARBA" id="ARBA00008919"/>
    </source>
</evidence>
<dbReference type="Proteomes" id="UP000789396">
    <property type="component" value="Unassembled WGS sequence"/>
</dbReference>